<dbReference type="HOGENOM" id="CLU_079569_0_1_11"/>
<evidence type="ECO:0000256" key="5">
    <source>
        <dbReference type="ARBA" id="ARBA00023136"/>
    </source>
</evidence>
<accession>A0A097IHM0</accession>
<name>A0A097IHM0_9CORY</name>
<feature type="transmembrane region" description="Helical" evidence="6">
    <location>
        <begin position="126"/>
        <end position="144"/>
    </location>
</feature>
<comment type="subcellular location">
    <subcellularLocation>
        <location evidence="1">Cell membrane</location>
        <topology evidence="1">Multi-pass membrane protein</topology>
    </subcellularLocation>
</comment>
<evidence type="ECO:0000256" key="1">
    <source>
        <dbReference type="ARBA" id="ARBA00004651"/>
    </source>
</evidence>
<protein>
    <submittedName>
        <fullName evidence="7">Lysine transporter LysE</fullName>
    </submittedName>
</protein>
<dbReference type="Pfam" id="PF01810">
    <property type="entry name" value="LysE"/>
    <property type="match status" value="1"/>
</dbReference>
<sequence>MTPAALGALVLLNLVGAASPGPDVILITRQATRSRRHALATILGIHVGVLMWVSITVLGATALLTAFPQMIDVVQIVGGAWLVWMGQNMVRGGLRDRSNPPADMAESVSRLGTLGQSFRKGLATNLANPKIVLFLAALIAPALPADPSPLTAVVVILALSASSLVLFSAMAMLVSTNTVRTRLLRAGWLIDVLAGAFFILAGCVLVGRGVLGLVG</sequence>
<reference evidence="7 8" key="1">
    <citation type="submission" date="2013-09" db="EMBL/GenBank/DDBJ databases">
        <title>Complete genome sequence of Corynebacterium doosanense CAU 212(T) (=DSM 45436(T)), isolated from activated sludge.</title>
        <authorList>
            <person name="Schaffert L."/>
            <person name="Albersmeier A."/>
            <person name="Kalinowski J."/>
            <person name="Ruckert C."/>
        </authorList>
    </citation>
    <scope>NUCLEOTIDE SEQUENCE [LARGE SCALE GENOMIC DNA]</scope>
    <source>
        <strain evidence="7 8">CAU 212</strain>
    </source>
</reference>
<evidence type="ECO:0000256" key="3">
    <source>
        <dbReference type="ARBA" id="ARBA00022692"/>
    </source>
</evidence>
<dbReference type="EMBL" id="CP006764">
    <property type="protein sequence ID" value="AIT61620.1"/>
    <property type="molecule type" value="Genomic_DNA"/>
</dbReference>
<keyword evidence="8" id="KW-1185">Reference proteome</keyword>
<keyword evidence="2" id="KW-1003">Cell membrane</keyword>
<dbReference type="Proteomes" id="UP000029914">
    <property type="component" value="Chromosome"/>
</dbReference>
<dbReference type="InterPro" id="IPR001123">
    <property type="entry name" value="LeuE-type"/>
</dbReference>
<dbReference type="PANTHER" id="PTHR30086:SF20">
    <property type="entry name" value="ARGININE EXPORTER PROTEIN ARGO-RELATED"/>
    <property type="match status" value="1"/>
</dbReference>
<proteinExistence type="predicted"/>
<dbReference type="STRING" id="558173.CDOO_10335"/>
<feature type="transmembrane region" description="Helical" evidence="6">
    <location>
        <begin position="186"/>
        <end position="211"/>
    </location>
</feature>
<dbReference type="KEGG" id="cdo:CDOO_10335"/>
<dbReference type="PANTHER" id="PTHR30086">
    <property type="entry name" value="ARGININE EXPORTER PROTEIN ARGO"/>
    <property type="match status" value="1"/>
</dbReference>
<keyword evidence="5 6" id="KW-0472">Membrane</keyword>
<evidence type="ECO:0000256" key="4">
    <source>
        <dbReference type="ARBA" id="ARBA00022989"/>
    </source>
</evidence>
<evidence type="ECO:0000256" key="2">
    <source>
        <dbReference type="ARBA" id="ARBA00022475"/>
    </source>
</evidence>
<dbReference type="eggNOG" id="COG1280">
    <property type="taxonomic scope" value="Bacteria"/>
</dbReference>
<feature type="transmembrane region" description="Helical" evidence="6">
    <location>
        <begin position="150"/>
        <end position="174"/>
    </location>
</feature>
<dbReference type="GO" id="GO:0015171">
    <property type="term" value="F:amino acid transmembrane transporter activity"/>
    <property type="evidence" value="ECO:0007669"/>
    <property type="project" value="TreeGrafter"/>
</dbReference>
<dbReference type="RefSeq" id="WP_018020688.1">
    <property type="nucleotide sequence ID" value="NZ_AQUX01000001.1"/>
</dbReference>
<evidence type="ECO:0000256" key="6">
    <source>
        <dbReference type="SAM" id="Phobius"/>
    </source>
</evidence>
<keyword evidence="4 6" id="KW-1133">Transmembrane helix</keyword>
<dbReference type="GO" id="GO:0005886">
    <property type="term" value="C:plasma membrane"/>
    <property type="evidence" value="ECO:0007669"/>
    <property type="project" value="UniProtKB-SubCell"/>
</dbReference>
<gene>
    <name evidence="7" type="ORF">CDOO_10335</name>
</gene>
<evidence type="ECO:0000313" key="7">
    <source>
        <dbReference type="EMBL" id="AIT61620.1"/>
    </source>
</evidence>
<keyword evidence="3 6" id="KW-0812">Transmembrane</keyword>
<organism evidence="7 8">
    <name type="scientific">Corynebacterium doosanense CAU 212 = DSM 45436</name>
    <dbReference type="NCBI Taxonomy" id="558173"/>
    <lineage>
        <taxon>Bacteria</taxon>
        <taxon>Bacillati</taxon>
        <taxon>Actinomycetota</taxon>
        <taxon>Actinomycetes</taxon>
        <taxon>Mycobacteriales</taxon>
        <taxon>Corynebacteriaceae</taxon>
        <taxon>Corynebacterium</taxon>
    </lineage>
</organism>
<dbReference type="AlphaFoldDB" id="A0A097IHM0"/>
<feature type="transmembrane region" description="Helical" evidence="6">
    <location>
        <begin position="41"/>
        <end position="67"/>
    </location>
</feature>
<dbReference type="OrthoDB" id="9784202at2"/>
<evidence type="ECO:0000313" key="8">
    <source>
        <dbReference type="Proteomes" id="UP000029914"/>
    </source>
</evidence>